<dbReference type="Proteomes" id="UP001407347">
    <property type="component" value="Unassembled WGS sequence"/>
</dbReference>
<name>A0ABU9ZZ55_9HYPH</name>
<gene>
    <name evidence="2" type="ORF">PUR29_25400</name>
</gene>
<organism evidence="2 3">
    <name type="scientific">Methylobacterium ajmalii</name>
    <dbReference type="NCBI Taxonomy" id="2738439"/>
    <lineage>
        <taxon>Bacteria</taxon>
        <taxon>Pseudomonadati</taxon>
        <taxon>Pseudomonadota</taxon>
        <taxon>Alphaproteobacteria</taxon>
        <taxon>Hyphomicrobiales</taxon>
        <taxon>Methylobacteriaceae</taxon>
        <taxon>Methylobacterium</taxon>
    </lineage>
</organism>
<evidence type="ECO:0000313" key="3">
    <source>
        <dbReference type="Proteomes" id="UP001407347"/>
    </source>
</evidence>
<feature type="region of interest" description="Disordered" evidence="1">
    <location>
        <begin position="371"/>
        <end position="393"/>
    </location>
</feature>
<feature type="compositionally biased region" description="Basic and acidic residues" evidence="1">
    <location>
        <begin position="28"/>
        <end position="59"/>
    </location>
</feature>
<keyword evidence="3" id="KW-1185">Reference proteome</keyword>
<evidence type="ECO:0000313" key="2">
    <source>
        <dbReference type="EMBL" id="MEN3236857.1"/>
    </source>
</evidence>
<feature type="region of interest" description="Disordered" evidence="1">
    <location>
        <begin position="168"/>
        <end position="188"/>
    </location>
</feature>
<evidence type="ECO:0008006" key="4">
    <source>
        <dbReference type="Google" id="ProtNLM"/>
    </source>
</evidence>
<dbReference type="EMBL" id="JAQYXP010000003">
    <property type="protein sequence ID" value="MEN3236857.1"/>
    <property type="molecule type" value="Genomic_DNA"/>
</dbReference>
<accession>A0ABU9ZZ55</accession>
<protein>
    <recommendedName>
        <fullName evidence="4">DUF2110 family protein</fullName>
    </recommendedName>
</protein>
<sequence>MLARQPRRDAVEMLVAGVGHGAKLPRQPRLDLRRRFDPLRQRASARRETRISRSRREAGRTFGMRSPVDSVSSASTPRSPPTASPTGGVITTTSVVSTVNAVVLALPEMRGKRGELLRAVAALAAAAGEINVEFRLGHDRLSVIFDPADLRRLPAGVTLQQDDDARLAAKGHKPRGRPRGEGWKPPPFRWADVRRPVHPEWGQAITALPGRCLGIDLNPGLIGLIVVKNRGDLRSLPATHVIDHRLVSLDLPRGASPELVTEALAKVAGLAVGLCEVHGVGLVAMEEGLGKLRSGGRSRSLNHKLNSWDRNRLKAMLEHRLGLREASLVTVWAGYSTTIGNVTFALPEACAATAEIGQRGLAELDWRAHPRGAPERLPAQGRGGEGSPAIPML</sequence>
<feature type="region of interest" description="Disordered" evidence="1">
    <location>
        <begin position="23"/>
        <end position="89"/>
    </location>
</feature>
<proteinExistence type="predicted"/>
<comment type="caution">
    <text evidence="2">The sequence shown here is derived from an EMBL/GenBank/DDBJ whole genome shotgun (WGS) entry which is preliminary data.</text>
</comment>
<evidence type="ECO:0000256" key="1">
    <source>
        <dbReference type="SAM" id="MobiDB-lite"/>
    </source>
</evidence>
<reference evidence="2 3" key="1">
    <citation type="journal article" date="2023" name="PLoS ONE">
        <title>Complete genome assembly of Hawai'i environmental nontuberculous mycobacteria reveals unexpected co-isolation with methylobacteria.</title>
        <authorList>
            <person name="Hendrix J."/>
            <person name="Epperson L.E."/>
            <person name="Tong E.I."/>
            <person name="Chan Y.L."/>
            <person name="Hasan N.A."/>
            <person name="Dawrs S.N."/>
            <person name="Norton G.J."/>
            <person name="Virdi R."/>
            <person name="Crooks J.L."/>
            <person name="Chan E.D."/>
            <person name="Honda J.R."/>
            <person name="Strong M."/>
        </authorList>
    </citation>
    <scope>NUCLEOTIDE SEQUENCE [LARGE SCALE GENOMIC DNA]</scope>
    <source>
        <strain evidence="2 3">NJH_HI04-1</strain>
    </source>
</reference>